<keyword evidence="3" id="KW-1185">Reference proteome</keyword>
<evidence type="ECO:0000313" key="2">
    <source>
        <dbReference type="EMBL" id="PIO73197.1"/>
    </source>
</evidence>
<proteinExistence type="predicted"/>
<evidence type="ECO:0000256" key="1">
    <source>
        <dbReference type="SAM" id="SignalP"/>
    </source>
</evidence>
<dbReference type="EMBL" id="KZ345501">
    <property type="protein sequence ID" value="PIO73197.1"/>
    <property type="molecule type" value="Genomic_DNA"/>
</dbReference>
<feature type="chain" id="PRO_5013937016" evidence="1">
    <location>
        <begin position="22"/>
        <end position="202"/>
    </location>
</feature>
<dbReference type="Proteomes" id="UP000230423">
    <property type="component" value="Unassembled WGS sequence"/>
</dbReference>
<feature type="signal peptide" evidence="1">
    <location>
        <begin position="1"/>
        <end position="21"/>
    </location>
</feature>
<evidence type="ECO:0000313" key="3">
    <source>
        <dbReference type="Proteomes" id="UP000230423"/>
    </source>
</evidence>
<gene>
    <name evidence="2" type="ORF">TELCIR_04845</name>
</gene>
<dbReference type="OrthoDB" id="5813920at2759"/>
<accession>A0A2G9USI2</accession>
<reference evidence="2 3" key="1">
    <citation type="submission" date="2015-09" db="EMBL/GenBank/DDBJ databases">
        <title>Draft genome of the parasitic nematode Teladorsagia circumcincta isolate WARC Sus (inbred).</title>
        <authorList>
            <person name="Mitreva M."/>
        </authorList>
    </citation>
    <scope>NUCLEOTIDE SEQUENCE [LARGE SCALE GENOMIC DNA]</scope>
    <source>
        <strain evidence="2 3">S</strain>
    </source>
</reference>
<keyword evidence="1" id="KW-0732">Signal</keyword>
<organism evidence="2 3">
    <name type="scientific">Teladorsagia circumcincta</name>
    <name type="common">Brown stomach worm</name>
    <name type="synonym">Ostertagia circumcincta</name>
    <dbReference type="NCBI Taxonomy" id="45464"/>
    <lineage>
        <taxon>Eukaryota</taxon>
        <taxon>Metazoa</taxon>
        <taxon>Ecdysozoa</taxon>
        <taxon>Nematoda</taxon>
        <taxon>Chromadorea</taxon>
        <taxon>Rhabditida</taxon>
        <taxon>Rhabditina</taxon>
        <taxon>Rhabditomorpha</taxon>
        <taxon>Strongyloidea</taxon>
        <taxon>Trichostrongylidae</taxon>
        <taxon>Teladorsagia</taxon>
    </lineage>
</organism>
<sequence length="202" mass="23537">MMLPAFAVAFVVGLHLQLSHGQVVKWDHTKPIITAFGDRNGHNYLYKYDYISSRGKYEHTGVAVRVGLNEISFSQYGISNYYNNKHCMSFLTLRGTENTCNRYFLLVDDWYSFERKTWDQGFSKSGCKMVQFYTSVLVFIKYDVLDDTSPKFVGTYSVTRDRLYYFGKDGARVMISNFKRRIDVGLMSPTKYEVVCAKERTW</sequence>
<name>A0A2G9USI2_TELCI</name>
<dbReference type="AlphaFoldDB" id="A0A2G9USI2"/>
<protein>
    <submittedName>
        <fullName evidence="2">Uncharacterized protein</fullName>
    </submittedName>
</protein>